<gene>
    <name evidence="2" type="ORF">J4051_08445</name>
</gene>
<proteinExistence type="predicted"/>
<evidence type="ECO:0000313" key="3">
    <source>
        <dbReference type="Proteomes" id="UP000681315"/>
    </source>
</evidence>
<dbReference type="Pfam" id="PF03235">
    <property type="entry name" value="GmrSD_N"/>
    <property type="match status" value="1"/>
</dbReference>
<dbReference type="Proteomes" id="UP000681315">
    <property type="component" value="Unassembled WGS sequence"/>
</dbReference>
<evidence type="ECO:0000259" key="1">
    <source>
        <dbReference type="Pfam" id="PF03235"/>
    </source>
</evidence>
<comment type="caution">
    <text evidence="2">The sequence shown here is derived from an EMBL/GenBank/DDBJ whole genome shotgun (WGS) entry which is preliminary data.</text>
</comment>
<dbReference type="PANTHER" id="PTHR37292:SF2">
    <property type="entry name" value="DUF262 DOMAIN-CONTAINING PROTEIN"/>
    <property type="match status" value="1"/>
</dbReference>
<sequence>MEKKISEVLHSIDNGEYKIPEFQRGYVWNSKQVKEFFKSLYLGYPSGSFLIWKTKDPSKIRGKMTDTNSVFHQLILDGQQRLTTIYTIFRGQTPDWYEGVSLRTDLYFNLETEEFEYFMQKKMSNNPEWINVSDFLSKGGVSTFISQIQTLEDDVKNYYLSKIVTLNKLGSIQDYGYYIKEITMSELDKVVEIFNLVNKTGTTLNESDLALAIITSNWPESKDRFREASVEFIKYNYDFTFRNYTRLLNIFTTERGKYSDEIGAITPETFEAEWKEIKKILSYLINILRDKAFIDSSDSFSSLYVFYVLGYYLKKNGGQFKSEEEANKAVYWMFTALLWGRFSGSSESFLEKDMNAIKEHNSIDALIEEMHLFRGTNLYLRPEDISMQGVRSRIYNLFYSSVRAQNAKDWTNPVLSLYSKSVGYNNKLERHHIFPKAFLYKKYNSSSSIHKAMVNEISNIAFITQKSNMEILDGDPAEYLPKIDPEQLRKQFVPTDASLYTLDNYDTFLDERRKKLTDGINNFLKSYYEDYSKDVKNQDLQHFDQEIENIEISLRSIIAERLESAAELDAYQEMIPNHIKEKVNARIKNWLGKNPGEDKNQFYDLRRRMDFFDMQEYKDIIVSKPAYASFEEIFGSKGTLEVRFNQIAELRNSIRHSRDITDATIKDGEAAILWFTSIIRPYKKRAELTVDNE</sequence>
<name>A0ABS3SRG3_9FLAO</name>
<reference evidence="2 3" key="1">
    <citation type="submission" date="2021-03" db="EMBL/GenBank/DDBJ databases">
        <title>Gelidibacter sp. nov., isolated from costal sediment.</title>
        <authorList>
            <person name="Lun K.-Y."/>
        </authorList>
    </citation>
    <scope>NUCLEOTIDE SEQUENCE [LARGE SCALE GENOMIC DNA]</scope>
    <source>
        <strain evidence="2 3">DF109</strain>
    </source>
</reference>
<dbReference type="InterPro" id="IPR004919">
    <property type="entry name" value="GmrSD_N"/>
</dbReference>
<dbReference type="EMBL" id="JAGEVG010000008">
    <property type="protein sequence ID" value="MBO3098292.1"/>
    <property type="molecule type" value="Genomic_DNA"/>
</dbReference>
<dbReference type="PANTHER" id="PTHR37292">
    <property type="entry name" value="VNG6097C"/>
    <property type="match status" value="1"/>
</dbReference>
<protein>
    <submittedName>
        <fullName evidence="2">DUF262 domain-containing protein</fullName>
    </submittedName>
</protein>
<feature type="domain" description="GmrSD restriction endonucleases N-terminal" evidence="1">
    <location>
        <begin position="5"/>
        <end position="213"/>
    </location>
</feature>
<keyword evidence="3" id="KW-1185">Reference proteome</keyword>
<dbReference type="RefSeq" id="WP_208233435.1">
    <property type="nucleotide sequence ID" value="NZ_JAGEVG010000008.1"/>
</dbReference>
<evidence type="ECO:0000313" key="2">
    <source>
        <dbReference type="EMBL" id="MBO3098292.1"/>
    </source>
</evidence>
<organism evidence="2 3">
    <name type="scientific">Gelidibacter pelagius</name>
    <dbReference type="NCBI Taxonomy" id="2819985"/>
    <lineage>
        <taxon>Bacteria</taxon>
        <taxon>Pseudomonadati</taxon>
        <taxon>Bacteroidota</taxon>
        <taxon>Flavobacteriia</taxon>
        <taxon>Flavobacteriales</taxon>
        <taxon>Flavobacteriaceae</taxon>
        <taxon>Gelidibacter</taxon>
    </lineage>
</organism>
<accession>A0ABS3SRG3</accession>